<dbReference type="PROSITE" id="PS50020">
    <property type="entry name" value="WW_DOMAIN_2"/>
    <property type="match status" value="2"/>
</dbReference>
<dbReference type="PROSITE" id="PS50096">
    <property type="entry name" value="IQ"/>
    <property type="match status" value="1"/>
</dbReference>
<dbReference type="PANTHER" id="PTHR11864">
    <property type="entry name" value="PRE-MRNA-PROCESSING PROTEIN PRP40"/>
    <property type="match status" value="1"/>
</dbReference>
<dbReference type="InterPro" id="IPR001202">
    <property type="entry name" value="WW_dom"/>
</dbReference>
<dbReference type="GO" id="GO:0005509">
    <property type="term" value="F:calcium ion binding"/>
    <property type="evidence" value="ECO:0007669"/>
    <property type="project" value="InterPro"/>
</dbReference>
<feature type="domain" description="WW" evidence="2">
    <location>
        <begin position="285"/>
        <end position="306"/>
    </location>
</feature>
<dbReference type="SMART" id="SM00054">
    <property type="entry name" value="EFh"/>
    <property type="match status" value="2"/>
</dbReference>
<comment type="caution">
    <text evidence="4">The sequence shown here is derived from an EMBL/GenBank/DDBJ whole genome shotgun (WGS) entry which is preliminary data.</text>
</comment>
<dbReference type="GO" id="GO:0005685">
    <property type="term" value="C:U1 snRNP"/>
    <property type="evidence" value="ECO:0007669"/>
    <property type="project" value="TreeGrafter"/>
</dbReference>
<gene>
    <name evidence="4" type="primary">AIF1L_2</name>
    <name evidence="4" type="ORF">PHYPSEUDO_011402</name>
</gene>
<dbReference type="Proteomes" id="UP000694044">
    <property type="component" value="Unassembled WGS sequence"/>
</dbReference>
<dbReference type="Pfam" id="PF13499">
    <property type="entry name" value="EF-hand_7"/>
    <property type="match status" value="1"/>
</dbReference>
<evidence type="ECO:0000256" key="1">
    <source>
        <dbReference type="SAM" id="MobiDB-lite"/>
    </source>
</evidence>
<protein>
    <submittedName>
        <fullName evidence="4">Allograft inflammatory factor 1-like</fullName>
    </submittedName>
</protein>
<dbReference type="PANTHER" id="PTHR11864:SF0">
    <property type="entry name" value="PRP40 PRE-MRNA PROCESSING FACTOR 40 HOMOLOG A (YEAST)"/>
    <property type="match status" value="1"/>
</dbReference>
<dbReference type="InterPro" id="IPR002048">
    <property type="entry name" value="EF_hand_dom"/>
</dbReference>
<accession>A0A8T1V8I2</accession>
<evidence type="ECO:0000259" key="3">
    <source>
        <dbReference type="PROSITE" id="PS50222"/>
    </source>
</evidence>
<dbReference type="PROSITE" id="PS00018">
    <property type="entry name" value="EF_HAND_1"/>
    <property type="match status" value="2"/>
</dbReference>
<keyword evidence="5" id="KW-1185">Reference proteome</keyword>
<reference evidence="4" key="1">
    <citation type="submission" date="2021-02" db="EMBL/GenBank/DDBJ databases">
        <authorList>
            <person name="Palmer J.M."/>
        </authorList>
    </citation>
    <scope>NUCLEOTIDE SEQUENCE</scope>
    <source>
        <strain evidence="4">SCRP734</strain>
    </source>
</reference>
<dbReference type="GO" id="GO:0003723">
    <property type="term" value="F:RNA binding"/>
    <property type="evidence" value="ECO:0007669"/>
    <property type="project" value="TreeGrafter"/>
</dbReference>
<evidence type="ECO:0000259" key="2">
    <source>
        <dbReference type="PROSITE" id="PS50020"/>
    </source>
</evidence>
<feature type="region of interest" description="Disordered" evidence="1">
    <location>
        <begin position="307"/>
        <end position="327"/>
    </location>
</feature>
<feature type="domain" description="EF-hand" evidence="3">
    <location>
        <begin position="378"/>
        <end position="413"/>
    </location>
</feature>
<dbReference type="OrthoDB" id="206948at2759"/>
<feature type="domain" description="EF-hand" evidence="3">
    <location>
        <begin position="414"/>
        <end position="448"/>
    </location>
</feature>
<dbReference type="GO" id="GO:0045292">
    <property type="term" value="P:mRNA cis splicing, via spliceosome"/>
    <property type="evidence" value="ECO:0007669"/>
    <property type="project" value="InterPro"/>
</dbReference>
<dbReference type="EMBL" id="JAGDFM010000505">
    <property type="protein sequence ID" value="KAG7377607.1"/>
    <property type="molecule type" value="Genomic_DNA"/>
</dbReference>
<dbReference type="InterPro" id="IPR018247">
    <property type="entry name" value="EF_Hand_1_Ca_BS"/>
</dbReference>
<proteinExistence type="predicted"/>
<name>A0A8T1V8I2_9STRA</name>
<feature type="domain" description="WW" evidence="2">
    <location>
        <begin position="328"/>
        <end position="361"/>
    </location>
</feature>
<evidence type="ECO:0000313" key="4">
    <source>
        <dbReference type="EMBL" id="KAG7377607.1"/>
    </source>
</evidence>
<dbReference type="InterPro" id="IPR039726">
    <property type="entry name" value="Prp40-like"/>
</dbReference>
<dbReference type="SMART" id="SM00456">
    <property type="entry name" value="WW"/>
    <property type="match status" value="2"/>
</dbReference>
<dbReference type="Pfam" id="PF00397">
    <property type="entry name" value="WW"/>
    <property type="match status" value="1"/>
</dbReference>
<dbReference type="CDD" id="cd00051">
    <property type="entry name" value="EFh"/>
    <property type="match status" value="1"/>
</dbReference>
<dbReference type="PROSITE" id="PS50222">
    <property type="entry name" value="EF_HAND_2"/>
    <property type="match status" value="2"/>
</dbReference>
<dbReference type="CDD" id="cd00201">
    <property type="entry name" value="WW"/>
    <property type="match status" value="1"/>
</dbReference>
<dbReference type="GO" id="GO:0071004">
    <property type="term" value="C:U2-type prespliceosome"/>
    <property type="evidence" value="ECO:0007669"/>
    <property type="project" value="TreeGrafter"/>
</dbReference>
<dbReference type="AlphaFoldDB" id="A0A8T1V8I2"/>
<sequence length="448" mass="50196">MPPVSDPHEEPRHHKNTAAIHHLSRSQLEILTLASLFRGTGGRLANDGGKTTTWTEQNGWDKVLEAAAALENGGVPIPKTATMQTFFPAVFGVKWERNHVVSVDLSGNGLTGAFPAEIVRLRFLTTLKMQKNPNLRGTLPREIYTMPHLKYCYVDGTKVENALPYNSAHSFQITQLKPGTGRSATTAVSTVNFCTGDERAGNLIHWMADMTETEMYMMHSTLKKLHGSANGQAGREQIKCTASNATGPERAAAATKLQRIYRARIERTKFRSFLHSLVEMKVDPSTGYSYYVNARTGEATWEKPKFLGSDTASSQTNANVDTSSSDELDARKAWKPYDDDYGNTYYWNSVTGESAWEPPAFLSRIYEELRERYGSDKTDEERFELFFQDIDRDGTGEVDQDEFARLCGDLGMAMSAKQVQEVFRELDTSGDGQLDRPEIIAWLTRNFK</sequence>
<evidence type="ECO:0000313" key="5">
    <source>
        <dbReference type="Proteomes" id="UP000694044"/>
    </source>
</evidence>
<feature type="compositionally biased region" description="Polar residues" evidence="1">
    <location>
        <begin position="310"/>
        <end position="325"/>
    </location>
</feature>
<organism evidence="4 5">
    <name type="scientific">Phytophthora pseudosyringae</name>
    <dbReference type="NCBI Taxonomy" id="221518"/>
    <lineage>
        <taxon>Eukaryota</taxon>
        <taxon>Sar</taxon>
        <taxon>Stramenopiles</taxon>
        <taxon>Oomycota</taxon>
        <taxon>Peronosporomycetes</taxon>
        <taxon>Peronosporales</taxon>
        <taxon>Peronosporaceae</taxon>
        <taxon>Phytophthora</taxon>
    </lineage>
</organism>